<proteinExistence type="predicted"/>
<sequence length="416" mass="44523">MAPDDLENLFASPATLLAAGPGALGELPATGGGMGREAFGQAVAVLDGAEVSRAEFASWLYFGARVLGHDAYAGLVAAAAPDMPWRTVWAWWRPVGAYRAQPNLSGGAHVEVHEAADGRALVKLEAMWAGERWFDPATGEQVPAPAEGEFTERPYDAVAEAAEDVFFDDEEEPALHWPETWEEPVPLGGGRFAFAEERGIAVVERCGDLPAGPSAGAVGWGTDGPWFAGPAPAETPLDAGRLAEAFGEDWVLRLAPERQPAALLHSPTRELIAAAGLPRWWAAGVATFSMAWTEEGAHRVEPDEQHGLLPLGTFDLGYADTGLVSVHPETGAVWMVRNGGEPFLFARDVETFVRLLEAVYRFMGACWSPYPGEAAKRDFVREAAALDPLSVDPATPGGDVWEHLFAAIVELSVWGY</sequence>
<protein>
    <submittedName>
        <fullName evidence="1">SUKH-4 family immunity protein</fullName>
    </submittedName>
</protein>
<dbReference type="EMBL" id="JASITI010000044">
    <property type="protein sequence ID" value="MDK9499480.1"/>
    <property type="molecule type" value="Genomic_DNA"/>
</dbReference>
<name>A0ABT7H0R2_9ACTN</name>
<keyword evidence="2" id="KW-1185">Reference proteome</keyword>
<gene>
    <name evidence="1" type="ORF">QEZ40_004904</name>
</gene>
<comment type="caution">
    <text evidence="1">The sequence shown here is derived from an EMBL/GenBank/DDBJ whole genome shotgun (WGS) entry which is preliminary data.</text>
</comment>
<evidence type="ECO:0000313" key="1">
    <source>
        <dbReference type="EMBL" id="MDK9499480.1"/>
    </source>
</evidence>
<dbReference type="Pfam" id="PF14435">
    <property type="entry name" value="SUKH-4"/>
    <property type="match status" value="1"/>
</dbReference>
<organism evidence="1 2">
    <name type="scientific">Streptomyces katrae</name>
    <dbReference type="NCBI Taxonomy" id="68223"/>
    <lineage>
        <taxon>Bacteria</taxon>
        <taxon>Bacillati</taxon>
        <taxon>Actinomycetota</taxon>
        <taxon>Actinomycetes</taxon>
        <taxon>Kitasatosporales</taxon>
        <taxon>Streptomycetaceae</taxon>
        <taxon>Streptomyces</taxon>
    </lineage>
</organism>
<dbReference type="Proteomes" id="UP001223390">
    <property type="component" value="Unassembled WGS sequence"/>
</dbReference>
<dbReference type="InterPro" id="IPR025851">
    <property type="entry name" value="SUKH-4"/>
</dbReference>
<accession>A0ABT7H0R2</accession>
<evidence type="ECO:0000313" key="2">
    <source>
        <dbReference type="Proteomes" id="UP001223390"/>
    </source>
</evidence>
<reference evidence="1 2" key="1">
    <citation type="submission" date="2023-05" db="EMBL/GenBank/DDBJ databases">
        <title>Sequencing and Assembly of Streptomyces sp. NP73.</title>
        <authorList>
            <person name="Konwar A.N."/>
            <person name="Saikia K."/>
            <person name="Thakur D."/>
        </authorList>
    </citation>
    <scope>NUCLEOTIDE SEQUENCE [LARGE SCALE GENOMIC DNA]</scope>
    <source>
        <strain evidence="1 2">NP73</strain>
    </source>
</reference>
<dbReference type="RefSeq" id="WP_285345352.1">
    <property type="nucleotide sequence ID" value="NZ_JASITI010000044.1"/>
</dbReference>